<evidence type="ECO:0000313" key="7">
    <source>
        <dbReference type="EMBL" id="CAD7406522.1"/>
    </source>
</evidence>
<keyword evidence="4 6" id="KW-1133">Transmembrane helix</keyword>
<gene>
    <name evidence="7" type="ORF">TCEB3V08_LOCUS8572</name>
</gene>
<keyword evidence="3 6" id="KW-0812">Transmembrane</keyword>
<evidence type="ECO:0000256" key="3">
    <source>
        <dbReference type="ARBA" id="ARBA00022692"/>
    </source>
</evidence>
<evidence type="ECO:0000256" key="2">
    <source>
        <dbReference type="ARBA" id="ARBA00022475"/>
    </source>
</evidence>
<protein>
    <submittedName>
        <fullName evidence="7">Uncharacterized protein</fullName>
    </submittedName>
</protein>
<evidence type="ECO:0000256" key="6">
    <source>
        <dbReference type="SAM" id="Phobius"/>
    </source>
</evidence>
<evidence type="ECO:0000256" key="5">
    <source>
        <dbReference type="ARBA" id="ARBA00023136"/>
    </source>
</evidence>
<dbReference type="EMBL" id="OC319870">
    <property type="protein sequence ID" value="CAD7406522.1"/>
    <property type="molecule type" value="Genomic_DNA"/>
</dbReference>
<evidence type="ECO:0000256" key="4">
    <source>
        <dbReference type="ARBA" id="ARBA00022989"/>
    </source>
</evidence>
<sequence length="166" mass="18809">MVLFIKNALSTLDWVSNLNLPSTRYRVSCEINVLEQASSRRGFYCRSAQMTTHRCRLFQTSGTLLHELQIISAQLTDQQLKEEVSLLIEAIAASPTVINLGGFITINRELLTTMFSILVSHLVILLQFHYSFLDTTKTNPLTFSLSPNTSNFSSEDYSTSMDYTRD</sequence>
<dbReference type="GO" id="GO:0050909">
    <property type="term" value="P:sensory perception of taste"/>
    <property type="evidence" value="ECO:0007669"/>
    <property type="project" value="InterPro"/>
</dbReference>
<keyword evidence="2" id="KW-1003">Cell membrane</keyword>
<dbReference type="AlphaFoldDB" id="A0A7R9D1S8"/>
<proteinExistence type="predicted"/>
<dbReference type="InterPro" id="IPR013604">
    <property type="entry name" value="7TM_chemorcpt"/>
</dbReference>
<organism evidence="7">
    <name type="scientific">Timema cristinae</name>
    <name type="common">Walking stick</name>
    <dbReference type="NCBI Taxonomy" id="61476"/>
    <lineage>
        <taxon>Eukaryota</taxon>
        <taxon>Metazoa</taxon>
        <taxon>Ecdysozoa</taxon>
        <taxon>Arthropoda</taxon>
        <taxon>Hexapoda</taxon>
        <taxon>Insecta</taxon>
        <taxon>Pterygota</taxon>
        <taxon>Neoptera</taxon>
        <taxon>Polyneoptera</taxon>
        <taxon>Phasmatodea</taxon>
        <taxon>Timematodea</taxon>
        <taxon>Timematoidea</taxon>
        <taxon>Timematidae</taxon>
        <taxon>Timema</taxon>
    </lineage>
</organism>
<keyword evidence="5 6" id="KW-0472">Membrane</keyword>
<name>A0A7R9D1S8_TIMCR</name>
<evidence type="ECO:0000256" key="1">
    <source>
        <dbReference type="ARBA" id="ARBA00004651"/>
    </source>
</evidence>
<comment type="subcellular location">
    <subcellularLocation>
        <location evidence="1">Cell membrane</location>
        <topology evidence="1">Multi-pass membrane protein</topology>
    </subcellularLocation>
</comment>
<accession>A0A7R9D1S8</accession>
<feature type="transmembrane region" description="Helical" evidence="6">
    <location>
        <begin position="110"/>
        <end position="130"/>
    </location>
</feature>
<dbReference type="Pfam" id="PF08395">
    <property type="entry name" value="7tm_7"/>
    <property type="match status" value="1"/>
</dbReference>
<dbReference type="GO" id="GO:0005886">
    <property type="term" value="C:plasma membrane"/>
    <property type="evidence" value="ECO:0007669"/>
    <property type="project" value="UniProtKB-SubCell"/>
</dbReference>
<reference evidence="7" key="1">
    <citation type="submission" date="2020-11" db="EMBL/GenBank/DDBJ databases">
        <authorList>
            <person name="Tran Van P."/>
        </authorList>
    </citation>
    <scope>NUCLEOTIDE SEQUENCE</scope>
</reference>